<dbReference type="PANTHER" id="PTHR42824:SF1">
    <property type="entry name" value="GLUTAMINE AMIDOTRANSFERASE YAFJ-RELATED"/>
    <property type="match status" value="1"/>
</dbReference>
<keyword evidence="1" id="KW-0315">Glutamine amidotransferase</keyword>
<dbReference type="Gene3D" id="3.60.20.10">
    <property type="entry name" value="Glutamine Phosphoribosylpyrophosphate, subunit 1, domain 1"/>
    <property type="match status" value="1"/>
</dbReference>
<dbReference type="Proteomes" id="UP000019027">
    <property type="component" value="Chromosome"/>
</dbReference>
<dbReference type="InterPro" id="IPR029055">
    <property type="entry name" value="Ntn_hydrolases_N"/>
</dbReference>
<evidence type="ECO:0000259" key="2">
    <source>
        <dbReference type="PROSITE" id="PS51278"/>
    </source>
</evidence>
<dbReference type="RefSeq" id="WP_042679194.1">
    <property type="nucleotide sequence ID" value="NZ_CP006965.1"/>
</dbReference>
<dbReference type="HOGENOM" id="CLU_086262_0_0_2"/>
<dbReference type="AlphaFoldDB" id="W0I0B4"/>
<name>W0I0B4_9EURY</name>
<dbReference type="InterPro" id="IPR017932">
    <property type="entry name" value="GATase_2_dom"/>
</dbReference>
<dbReference type="OrthoDB" id="350529at2157"/>
<dbReference type="PANTHER" id="PTHR42824">
    <property type="entry name" value="GLUTAMINE AMIDOTRANSFERASE"/>
    <property type="match status" value="1"/>
</dbReference>
<accession>W0I0B4</accession>
<dbReference type="PROSITE" id="PS51278">
    <property type="entry name" value="GATASE_TYPE_2"/>
    <property type="match status" value="1"/>
</dbReference>
<evidence type="ECO:0000313" key="3">
    <source>
        <dbReference type="EMBL" id="AHF79476.1"/>
    </source>
</evidence>
<dbReference type="STRING" id="582419.TES1_0079"/>
<gene>
    <name evidence="3" type="ORF">TES1_0079</name>
</gene>
<dbReference type="GeneID" id="24907625"/>
<dbReference type="Pfam" id="PF13230">
    <property type="entry name" value="GATase_4"/>
    <property type="match status" value="1"/>
</dbReference>
<evidence type="ECO:0000313" key="4">
    <source>
        <dbReference type="Proteomes" id="UP000019027"/>
    </source>
</evidence>
<dbReference type="SUPFAM" id="SSF56235">
    <property type="entry name" value="N-terminal nucleophile aminohydrolases (Ntn hydrolases)"/>
    <property type="match status" value="1"/>
</dbReference>
<dbReference type="EMBL" id="CP006965">
    <property type="protein sequence ID" value="AHF79476.1"/>
    <property type="molecule type" value="Genomic_DNA"/>
</dbReference>
<dbReference type="InterPro" id="IPR026869">
    <property type="entry name" value="EgtC-like"/>
</dbReference>
<feature type="domain" description="Glutamine amidotransferase type-2" evidence="2">
    <location>
        <begin position="2"/>
        <end position="251"/>
    </location>
</feature>
<dbReference type="KEGG" id="ths:TES1_0079"/>
<organism evidence="3 4">
    <name type="scientific">Thermococcus paralvinellae</name>
    <dbReference type="NCBI Taxonomy" id="582419"/>
    <lineage>
        <taxon>Archaea</taxon>
        <taxon>Methanobacteriati</taxon>
        <taxon>Methanobacteriota</taxon>
        <taxon>Thermococci</taxon>
        <taxon>Thermococcales</taxon>
        <taxon>Thermococcaceae</taxon>
        <taxon>Thermococcus</taxon>
    </lineage>
</organism>
<evidence type="ECO:0000256" key="1">
    <source>
        <dbReference type="ARBA" id="ARBA00022962"/>
    </source>
</evidence>
<sequence length="264" mass="30620">MCRILFAVGEGEKVKSLVDTLVKASENDPYKAKRKWGEKHKDGWGYLLLVNNSVVHYKSEKPIFGDLGEVEKLKERLEEFVVLLAHTRAASQGEVRLFNVHPYHFSTERGFEFWIFHNGDLNKEKLVELGKFNGEVLKNASDSYTMGVYLSRKLEGIEKEQILRRFRELKGTVNSALNTASLFIDANGKVRGFITAYMKDDLLKHETEYNYYRLLKLKKDLFAVVSSTFELYSDLPFEHVENGTAFYIKIEPKEMKFEVEEIKL</sequence>
<reference evidence="3 4" key="1">
    <citation type="journal article" date="2014" name="Int. J. Syst. Evol. Microbiol.">
        <title>Thermococcus paralvinellae sp. nov. and Thermococcus cleftensis sp. nov. of hyperthermophilic heterotrophs from deep-sea hydrothermal vents.</title>
        <authorList>
            <person name="Hensley S.A."/>
            <person name="Jung J.H."/>
            <person name="Park C.S."/>
            <person name="Holden J.F."/>
        </authorList>
    </citation>
    <scope>NUCLEOTIDE SEQUENCE [LARGE SCALE GENOMIC DNA]</scope>
    <source>
        <strain evidence="3 4">ES1</strain>
    </source>
</reference>
<protein>
    <recommendedName>
        <fullName evidence="2">Glutamine amidotransferase type-2 domain-containing protein</fullName>
    </recommendedName>
</protein>
<keyword evidence="4" id="KW-1185">Reference proteome</keyword>
<proteinExistence type="predicted"/>